<protein>
    <submittedName>
        <fullName evidence="1">Uncharacterized protein</fullName>
    </submittedName>
</protein>
<dbReference type="Proteomes" id="UP000814033">
    <property type="component" value="Unassembled WGS sequence"/>
</dbReference>
<evidence type="ECO:0000313" key="1">
    <source>
        <dbReference type="EMBL" id="KAI0054012.1"/>
    </source>
</evidence>
<sequence>MNRPALLADKIRLEEFFKITVQATDHCPYLYFALEHSPSLVRHQITGLKAAIEGSASSLEDHLEPCTGQDSGDRDELTAFLTSANFPILPPIEDFRSADLRFLHLGVLKCLQSRVMDYLAPPSEDALVPFAEITSLAALFDSLVAKLDPKMMAVAAPSVQTLRESVATVARYALGAVAFVKSRRKPQSPAREQITLSSLPEVVESWAHSAPETLEKIIGTRWKDDTVTTPVLHAEIRLFHFTNYEILNTRISAGDGRFRIGSGTDTCACCEMLLRSACAYWKRAWLVHATGRFLPDWGNTGSSLYRRWEDEVRELAEASLVSLYEILIAKSDSYPGLVNKDCRSCEDGPDPLENARLKSVFGDSWEMARKVLTTKTSDKAAADTSTSLLQG</sequence>
<accession>A0ACB8SCX5</accession>
<evidence type="ECO:0000313" key="2">
    <source>
        <dbReference type="Proteomes" id="UP000814033"/>
    </source>
</evidence>
<reference evidence="1" key="2">
    <citation type="journal article" date="2022" name="New Phytol.">
        <title>Evolutionary transition to the ectomycorrhizal habit in the genomes of a hyperdiverse lineage of mushroom-forming fungi.</title>
        <authorList>
            <person name="Looney B."/>
            <person name="Miyauchi S."/>
            <person name="Morin E."/>
            <person name="Drula E."/>
            <person name="Courty P.E."/>
            <person name="Kohler A."/>
            <person name="Kuo A."/>
            <person name="LaButti K."/>
            <person name="Pangilinan J."/>
            <person name="Lipzen A."/>
            <person name="Riley R."/>
            <person name="Andreopoulos W."/>
            <person name="He G."/>
            <person name="Johnson J."/>
            <person name="Nolan M."/>
            <person name="Tritt A."/>
            <person name="Barry K.W."/>
            <person name="Grigoriev I.V."/>
            <person name="Nagy L.G."/>
            <person name="Hibbett D."/>
            <person name="Henrissat B."/>
            <person name="Matheny P.B."/>
            <person name="Labbe J."/>
            <person name="Martin F.M."/>
        </authorList>
    </citation>
    <scope>NUCLEOTIDE SEQUENCE</scope>
    <source>
        <strain evidence="1">FP105234-sp</strain>
    </source>
</reference>
<comment type="caution">
    <text evidence="1">The sequence shown here is derived from an EMBL/GenBank/DDBJ whole genome shotgun (WGS) entry which is preliminary data.</text>
</comment>
<organism evidence="1 2">
    <name type="scientific">Auriscalpium vulgare</name>
    <dbReference type="NCBI Taxonomy" id="40419"/>
    <lineage>
        <taxon>Eukaryota</taxon>
        <taxon>Fungi</taxon>
        <taxon>Dikarya</taxon>
        <taxon>Basidiomycota</taxon>
        <taxon>Agaricomycotina</taxon>
        <taxon>Agaricomycetes</taxon>
        <taxon>Russulales</taxon>
        <taxon>Auriscalpiaceae</taxon>
        <taxon>Auriscalpium</taxon>
    </lineage>
</organism>
<dbReference type="EMBL" id="MU275838">
    <property type="protein sequence ID" value="KAI0054012.1"/>
    <property type="molecule type" value="Genomic_DNA"/>
</dbReference>
<gene>
    <name evidence="1" type="ORF">FA95DRAFT_1600512</name>
</gene>
<proteinExistence type="predicted"/>
<reference evidence="1" key="1">
    <citation type="submission" date="2021-02" db="EMBL/GenBank/DDBJ databases">
        <authorList>
            <consortium name="DOE Joint Genome Institute"/>
            <person name="Ahrendt S."/>
            <person name="Looney B.P."/>
            <person name="Miyauchi S."/>
            <person name="Morin E."/>
            <person name="Drula E."/>
            <person name="Courty P.E."/>
            <person name="Chicoki N."/>
            <person name="Fauchery L."/>
            <person name="Kohler A."/>
            <person name="Kuo A."/>
            <person name="Labutti K."/>
            <person name="Pangilinan J."/>
            <person name="Lipzen A."/>
            <person name="Riley R."/>
            <person name="Andreopoulos W."/>
            <person name="He G."/>
            <person name="Johnson J."/>
            <person name="Barry K.W."/>
            <person name="Grigoriev I.V."/>
            <person name="Nagy L."/>
            <person name="Hibbett D."/>
            <person name="Henrissat B."/>
            <person name="Matheny P.B."/>
            <person name="Labbe J."/>
            <person name="Martin F."/>
        </authorList>
    </citation>
    <scope>NUCLEOTIDE SEQUENCE</scope>
    <source>
        <strain evidence="1">FP105234-sp</strain>
    </source>
</reference>
<name>A0ACB8SCX5_9AGAM</name>
<keyword evidence="2" id="KW-1185">Reference proteome</keyword>